<keyword evidence="6" id="KW-0560">Oxidoreductase</keyword>
<dbReference type="Gene3D" id="2.60.120.330">
    <property type="entry name" value="B-lactam Antibiotic, Isopenicillin N Synthase, Chain"/>
    <property type="match status" value="1"/>
</dbReference>
<evidence type="ECO:0000313" key="10">
    <source>
        <dbReference type="Proteomes" id="UP000501690"/>
    </source>
</evidence>
<dbReference type="GO" id="GO:0046872">
    <property type="term" value="F:metal ion binding"/>
    <property type="evidence" value="ECO:0007669"/>
    <property type="project" value="UniProtKB-KW"/>
</dbReference>
<gene>
    <name evidence="8" type="ORF">DEO72_LG11g3216</name>
    <name evidence="9" type="ORF">DEO72_LG11g3219</name>
</gene>
<dbReference type="OrthoDB" id="288590at2759"/>
<dbReference type="Pfam" id="PF03171">
    <property type="entry name" value="2OG-FeII_Oxy"/>
    <property type="match status" value="1"/>
</dbReference>
<evidence type="ECO:0000313" key="8">
    <source>
        <dbReference type="EMBL" id="QCE16203.1"/>
    </source>
</evidence>
<comment type="function">
    <text evidence="3">2-oxoglutarate-dependent dioxygenase essential for auxin catabolism and maintenance of auxin homeostasis in reproductive organs. Catalyzes the irreversible oxidation of indole-3-acetic acid (IAA) to the biologically inactive 2-oxoindole-3-acetic acid (OxIAA).</text>
</comment>
<dbReference type="InterPro" id="IPR027443">
    <property type="entry name" value="IPNS-like_sf"/>
</dbReference>
<evidence type="ECO:0000256" key="5">
    <source>
        <dbReference type="ARBA" id="ARBA00076740"/>
    </source>
</evidence>
<protein>
    <recommendedName>
        <fullName evidence="4">2-oxoglutarate-dependent dioxygenase DAO</fullName>
    </recommendedName>
    <alternativeName>
        <fullName evidence="5">Protein DIOXYGENASE FOR AUXIN OXIDATION</fullName>
    </alternativeName>
</protein>
<evidence type="ECO:0000256" key="2">
    <source>
        <dbReference type="ARBA" id="ARBA00023004"/>
    </source>
</evidence>
<dbReference type="PANTHER" id="PTHR47990">
    <property type="entry name" value="2-OXOGLUTARATE (2OG) AND FE(II)-DEPENDENT OXYGENASE SUPERFAMILY PROTEIN-RELATED"/>
    <property type="match status" value="1"/>
</dbReference>
<dbReference type="AlphaFoldDB" id="A0A4D6NRF8"/>
<sequence length="315" mass="36050">MMISCFDFWKGGKTVEEGSEEWKEMSMKVREACESYGCFLLRCDEMNSNGAREELFKNMKVLFDLPQETKQKHTSSKPFRGFNSYNFLNSQCESFTIDDVLLSTSLDTLTNLMWPQGNPHFCETLKGTSLKMSDLSLVILKMIVEGYGLPQHHISDVENLKSSCNLRFNMYNTDKNNTVDKNISNGHTDKNTLTILCQNEVPGLQVLLKTGEWVDIEIPQNCFVVIVGDALKAWSNGRVHAAMHRVEVRGEKEKERYTLGIFVAPKEEMKIEVPGELVDHKDHPLRCRPFNYGEFLTHFFSTRNHNNAIDVFAGL</sequence>
<keyword evidence="2 6" id="KW-0408">Iron</keyword>
<dbReference type="PROSITE" id="PS51471">
    <property type="entry name" value="FE2OG_OXY"/>
    <property type="match status" value="1"/>
</dbReference>
<dbReference type="InterPro" id="IPR044861">
    <property type="entry name" value="IPNS-like_FE2OG_OXY"/>
</dbReference>
<dbReference type="FunFam" id="2.60.120.330:FF:000017">
    <property type="entry name" value="2-oxoglutarate-dependent dioxygenase DAO"/>
    <property type="match status" value="1"/>
</dbReference>
<dbReference type="EMBL" id="CP039355">
    <property type="protein sequence ID" value="QCE16203.1"/>
    <property type="molecule type" value="Genomic_DNA"/>
</dbReference>
<keyword evidence="10" id="KW-1185">Reference proteome</keyword>
<evidence type="ECO:0000256" key="4">
    <source>
        <dbReference type="ARBA" id="ARBA00074102"/>
    </source>
</evidence>
<dbReference type="SUPFAM" id="SSF51197">
    <property type="entry name" value="Clavaminate synthase-like"/>
    <property type="match status" value="1"/>
</dbReference>
<dbReference type="InterPro" id="IPR005123">
    <property type="entry name" value="Oxoglu/Fe-dep_dioxygenase_dom"/>
</dbReference>
<organism evidence="9 10">
    <name type="scientific">Vigna unguiculata</name>
    <name type="common">Cowpea</name>
    <dbReference type="NCBI Taxonomy" id="3917"/>
    <lineage>
        <taxon>Eukaryota</taxon>
        <taxon>Viridiplantae</taxon>
        <taxon>Streptophyta</taxon>
        <taxon>Embryophyta</taxon>
        <taxon>Tracheophyta</taxon>
        <taxon>Spermatophyta</taxon>
        <taxon>Magnoliopsida</taxon>
        <taxon>eudicotyledons</taxon>
        <taxon>Gunneridae</taxon>
        <taxon>Pentapetalae</taxon>
        <taxon>rosids</taxon>
        <taxon>fabids</taxon>
        <taxon>Fabales</taxon>
        <taxon>Fabaceae</taxon>
        <taxon>Papilionoideae</taxon>
        <taxon>50 kb inversion clade</taxon>
        <taxon>NPAAA clade</taxon>
        <taxon>indigoferoid/millettioid clade</taxon>
        <taxon>Phaseoleae</taxon>
        <taxon>Vigna</taxon>
    </lineage>
</organism>
<dbReference type="InterPro" id="IPR026992">
    <property type="entry name" value="DIOX_N"/>
</dbReference>
<dbReference type="GO" id="GO:0016491">
    <property type="term" value="F:oxidoreductase activity"/>
    <property type="evidence" value="ECO:0007669"/>
    <property type="project" value="UniProtKB-KW"/>
</dbReference>
<proteinExistence type="inferred from homology"/>
<dbReference type="InterPro" id="IPR050231">
    <property type="entry name" value="Iron_ascorbate_oxido_reductase"/>
</dbReference>
<dbReference type="Pfam" id="PF14226">
    <property type="entry name" value="DIOX_N"/>
    <property type="match status" value="1"/>
</dbReference>
<comment type="similarity">
    <text evidence="6">Belongs to the iron/ascorbate-dependent oxidoreductase family.</text>
</comment>
<name>A0A4D6NRF8_VIGUN</name>
<dbReference type="Proteomes" id="UP000501690">
    <property type="component" value="Linkage Group LG11"/>
</dbReference>
<feature type="domain" description="Fe2OG dioxygenase" evidence="7">
    <location>
        <begin position="161"/>
        <end position="265"/>
    </location>
</feature>
<evidence type="ECO:0000256" key="6">
    <source>
        <dbReference type="RuleBase" id="RU003682"/>
    </source>
</evidence>
<evidence type="ECO:0000256" key="1">
    <source>
        <dbReference type="ARBA" id="ARBA00022723"/>
    </source>
</evidence>
<dbReference type="EMBL" id="CP039355">
    <property type="protein sequence ID" value="QCE16206.1"/>
    <property type="molecule type" value="Genomic_DNA"/>
</dbReference>
<evidence type="ECO:0000259" key="7">
    <source>
        <dbReference type="PROSITE" id="PS51471"/>
    </source>
</evidence>
<evidence type="ECO:0000313" key="9">
    <source>
        <dbReference type="EMBL" id="QCE16206.1"/>
    </source>
</evidence>
<keyword evidence="1 6" id="KW-0479">Metal-binding</keyword>
<reference evidence="9 10" key="1">
    <citation type="submission" date="2019-04" db="EMBL/GenBank/DDBJ databases">
        <title>An improved genome assembly and genetic linkage map for asparagus bean, Vigna unguiculata ssp. sesquipedialis.</title>
        <authorList>
            <person name="Xia Q."/>
            <person name="Zhang R."/>
            <person name="Dong Y."/>
        </authorList>
    </citation>
    <scope>NUCLEOTIDE SEQUENCE [LARGE SCALE GENOMIC DNA]</scope>
    <source>
        <tissue evidence="9">Leaf</tissue>
    </source>
</reference>
<accession>A0A4D6NRF8</accession>
<evidence type="ECO:0000256" key="3">
    <source>
        <dbReference type="ARBA" id="ARBA00054658"/>
    </source>
</evidence>
<dbReference type="Gramene" id="Vigun09g205400.1.v1.2">
    <property type="protein sequence ID" value="Vigun09g205400.1.v1.2"/>
    <property type="gene ID" value="Vigun09g205400.v1.2"/>
</dbReference>